<reference evidence="3" key="1">
    <citation type="submission" date="2018-02" db="EMBL/GenBank/DDBJ databases">
        <authorList>
            <person name="Hausmann B."/>
        </authorList>
    </citation>
    <scope>NUCLEOTIDE SEQUENCE [LARGE SCALE GENOMIC DNA]</scope>
    <source>
        <strain evidence="3">Peat soil MAG SbA1</strain>
    </source>
</reference>
<sequence>MFVLEGRIEKPIPRKLEIAAESSLEDRSEFLKFEPPALRVELANFIGWMTAKGVDAEDAEKEFFRMVRQGAWPRIKRRAGYEPKGLTLGMNQPSGRVKGARVLKKEDDSPFKSCAT</sequence>
<dbReference type="AlphaFoldDB" id="A0A2U3KYQ7"/>
<organism evidence="2 3">
    <name type="scientific">Candidatus Sulfotelmatobacter kueseliae</name>
    <dbReference type="NCBI Taxonomy" id="2042962"/>
    <lineage>
        <taxon>Bacteria</taxon>
        <taxon>Pseudomonadati</taxon>
        <taxon>Acidobacteriota</taxon>
        <taxon>Terriglobia</taxon>
        <taxon>Terriglobales</taxon>
        <taxon>Candidatus Korobacteraceae</taxon>
        <taxon>Candidatus Sulfotelmatobacter</taxon>
    </lineage>
</organism>
<protein>
    <submittedName>
        <fullName evidence="2">Uncharacterized protein</fullName>
    </submittedName>
</protein>
<evidence type="ECO:0000256" key="1">
    <source>
        <dbReference type="SAM" id="MobiDB-lite"/>
    </source>
</evidence>
<dbReference type="Proteomes" id="UP000238701">
    <property type="component" value="Unassembled WGS sequence"/>
</dbReference>
<accession>A0A2U3KYQ7</accession>
<dbReference type="EMBL" id="OMOD01000150">
    <property type="protein sequence ID" value="SPF44753.1"/>
    <property type="molecule type" value="Genomic_DNA"/>
</dbReference>
<proteinExistence type="predicted"/>
<gene>
    <name evidence="2" type="ORF">SBA1_550118</name>
</gene>
<evidence type="ECO:0000313" key="3">
    <source>
        <dbReference type="Proteomes" id="UP000238701"/>
    </source>
</evidence>
<evidence type="ECO:0000313" key="2">
    <source>
        <dbReference type="EMBL" id="SPF44753.1"/>
    </source>
</evidence>
<feature type="region of interest" description="Disordered" evidence="1">
    <location>
        <begin position="84"/>
        <end position="116"/>
    </location>
</feature>
<name>A0A2U3KYQ7_9BACT</name>